<name>A0ABP0WKX6_9BRYO</name>
<reference evidence="1" key="1">
    <citation type="submission" date="2024-02" db="EMBL/GenBank/DDBJ databases">
        <authorList>
            <consortium name="ELIXIR-Norway"/>
            <consortium name="Elixir Norway"/>
        </authorList>
    </citation>
    <scope>NUCLEOTIDE SEQUENCE</scope>
</reference>
<gene>
    <name evidence="1" type="ORF">CSSPJE1EN1_LOCUS12976</name>
</gene>
<dbReference type="Proteomes" id="UP001497444">
    <property type="component" value="Chromosome 19"/>
</dbReference>
<dbReference type="EMBL" id="OZ020114">
    <property type="protein sequence ID" value="CAK9267498.1"/>
    <property type="molecule type" value="Genomic_DNA"/>
</dbReference>
<keyword evidence="2" id="KW-1185">Reference proteome</keyword>
<evidence type="ECO:0000313" key="2">
    <source>
        <dbReference type="Proteomes" id="UP001497444"/>
    </source>
</evidence>
<accession>A0ABP0WKX6</accession>
<protein>
    <submittedName>
        <fullName evidence="1">Uncharacterized protein</fullName>
    </submittedName>
</protein>
<organism evidence="1 2">
    <name type="scientific">Sphagnum jensenii</name>
    <dbReference type="NCBI Taxonomy" id="128206"/>
    <lineage>
        <taxon>Eukaryota</taxon>
        <taxon>Viridiplantae</taxon>
        <taxon>Streptophyta</taxon>
        <taxon>Embryophyta</taxon>
        <taxon>Bryophyta</taxon>
        <taxon>Sphagnophytina</taxon>
        <taxon>Sphagnopsida</taxon>
        <taxon>Sphagnales</taxon>
        <taxon>Sphagnaceae</taxon>
        <taxon>Sphagnum</taxon>
    </lineage>
</organism>
<sequence length="208" mass="23443">MHKGALTEDFLHQARQVVLNELLDPIVDQICLVAGRANIAVDAQQQQARAYYLQRIGEGTEQVFPEGDEPLLLQQQQHPWASNNVWEFDYTLCRLPHVYSKCASTAVPSLAFAEASLPGEEFEGTGKQLPDVEEEDSVLEYLKRQGIGTPFLNEVELPKSLAVVKECIEFLLKIGLTIKDKCLCFGLSKLQQLLLLGRKEKQENPWVH</sequence>
<evidence type="ECO:0000313" key="1">
    <source>
        <dbReference type="EMBL" id="CAK9267498.1"/>
    </source>
</evidence>
<proteinExistence type="predicted"/>